<evidence type="ECO:0000313" key="2">
    <source>
        <dbReference type="Proteomes" id="UP001286313"/>
    </source>
</evidence>
<accession>A0AAE1FDU3</accession>
<proteinExistence type="predicted"/>
<evidence type="ECO:0000313" key="1">
    <source>
        <dbReference type="EMBL" id="KAK3871565.1"/>
    </source>
</evidence>
<reference evidence="1" key="1">
    <citation type="submission" date="2023-10" db="EMBL/GenBank/DDBJ databases">
        <title>Genome assemblies of two species of porcelain crab, Petrolisthes cinctipes and Petrolisthes manimaculis (Anomura: Porcellanidae).</title>
        <authorList>
            <person name="Angst P."/>
        </authorList>
    </citation>
    <scope>NUCLEOTIDE SEQUENCE</scope>
    <source>
        <strain evidence="1">PB745_01</strain>
        <tissue evidence="1">Gill</tissue>
    </source>
</reference>
<comment type="caution">
    <text evidence="1">The sequence shown here is derived from an EMBL/GenBank/DDBJ whole genome shotgun (WGS) entry which is preliminary data.</text>
</comment>
<dbReference type="EMBL" id="JAWQEG010002497">
    <property type="protein sequence ID" value="KAK3871565.1"/>
    <property type="molecule type" value="Genomic_DNA"/>
</dbReference>
<dbReference type="AlphaFoldDB" id="A0AAE1FDU3"/>
<sequence length="171" mass="19348">MTHSSLTLPLHPNTTLQSYSYCFPILLELLLHHTTIILSSFNFTSFTHNFTATNILNPSINIFDTSTHIPTSSYLHPHSHLLHPLPRLLLPTTSNPTTSSTVDHRPHPLLTITSCYSAHWLKHRLLVADYAPPEMSKLLEIETFFAKQNSNIEQCPSRDTFMDLANFNGQG</sequence>
<gene>
    <name evidence="1" type="ORF">Pcinc_023305</name>
</gene>
<organism evidence="1 2">
    <name type="scientific">Petrolisthes cinctipes</name>
    <name type="common">Flat porcelain crab</name>
    <dbReference type="NCBI Taxonomy" id="88211"/>
    <lineage>
        <taxon>Eukaryota</taxon>
        <taxon>Metazoa</taxon>
        <taxon>Ecdysozoa</taxon>
        <taxon>Arthropoda</taxon>
        <taxon>Crustacea</taxon>
        <taxon>Multicrustacea</taxon>
        <taxon>Malacostraca</taxon>
        <taxon>Eumalacostraca</taxon>
        <taxon>Eucarida</taxon>
        <taxon>Decapoda</taxon>
        <taxon>Pleocyemata</taxon>
        <taxon>Anomura</taxon>
        <taxon>Galatheoidea</taxon>
        <taxon>Porcellanidae</taxon>
        <taxon>Petrolisthes</taxon>
    </lineage>
</organism>
<name>A0AAE1FDU3_PETCI</name>
<dbReference type="Proteomes" id="UP001286313">
    <property type="component" value="Unassembled WGS sequence"/>
</dbReference>
<protein>
    <submittedName>
        <fullName evidence="1">Uncharacterized protein</fullName>
    </submittedName>
</protein>
<keyword evidence="2" id="KW-1185">Reference proteome</keyword>